<dbReference type="PANTHER" id="PTHR22777">
    <property type="entry name" value="HEMOLYSIN-RELATED"/>
    <property type="match status" value="1"/>
</dbReference>
<dbReference type="EMBL" id="JRNE01000086">
    <property type="protein sequence ID" value="KGF14981.1"/>
    <property type="molecule type" value="Genomic_DNA"/>
</dbReference>
<dbReference type="InterPro" id="IPR005170">
    <property type="entry name" value="Transptr-assoc_dom"/>
</dbReference>
<evidence type="ECO:0000256" key="9">
    <source>
        <dbReference type="PROSITE-ProRule" id="PRU00703"/>
    </source>
</evidence>
<feature type="transmembrane region" description="Helical" evidence="11">
    <location>
        <begin position="121"/>
        <end position="139"/>
    </location>
</feature>
<comment type="caution">
    <text evidence="14">The sequence shown here is derived from an EMBL/GenBank/DDBJ whole genome shotgun (WGS) entry which is preliminary data.</text>
</comment>
<keyword evidence="7 9" id="KW-0129">CBS domain</keyword>
<evidence type="ECO:0000313" key="14">
    <source>
        <dbReference type="EMBL" id="KGF14981.1"/>
    </source>
</evidence>
<keyword evidence="5" id="KW-0677">Repeat</keyword>
<dbReference type="Pfam" id="PF00571">
    <property type="entry name" value="CBS"/>
    <property type="match status" value="2"/>
</dbReference>
<keyword evidence="3" id="KW-1003">Cell membrane</keyword>
<dbReference type="SMART" id="SM00116">
    <property type="entry name" value="CBS"/>
    <property type="match status" value="2"/>
</dbReference>
<evidence type="ECO:0008006" key="16">
    <source>
        <dbReference type="Google" id="ProtNLM"/>
    </source>
</evidence>
<evidence type="ECO:0000259" key="12">
    <source>
        <dbReference type="PROSITE" id="PS51371"/>
    </source>
</evidence>
<evidence type="ECO:0000256" key="4">
    <source>
        <dbReference type="ARBA" id="ARBA00022692"/>
    </source>
</evidence>
<dbReference type="CDD" id="cd04590">
    <property type="entry name" value="CBS_pair_CorC_HlyC_assoc"/>
    <property type="match status" value="1"/>
</dbReference>
<feature type="domain" description="CBS" evidence="12">
    <location>
        <begin position="206"/>
        <end position="269"/>
    </location>
</feature>
<feature type="domain" description="CNNM transmembrane" evidence="13">
    <location>
        <begin position="1"/>
        <end position="187"/>
    </location>
</feature>
<evidence type="ECO:0000256" key="11">
    <source>
        <dbReference type="SAM" id="Phobius"/>
    </source>
</evidence>
<dbReference type="Proteomes" id="UP000029548">
    <property type="component" value="Unassembled WGS sequence"/>
</dbReference>
<dbReference type="InterPro" id="IPR036318">
    <property type="entry name" value="FAD-bd_PCMH-like_sf"/>
</dbReference>
<proteinExistence type="inferred from homology"/>
<dbReference type="Pfam" id="PF01595">
    <property type="entry name" value="CNNM"/>
    <property type="match status" value="1"/>
</dbReference>
<accession>A0A095XYS9</accession>
<evidence type="ECO:0000256" key="1">
    <source>
        <dbReference type="ARBA" id="ARBA00004651"/>
    </source>
</evidence>
<reference evidence="14 15" key="1">
    <citation type="submission" date="2014-07" db="EMBL/GenBank/DDBJ databases">
        <authorList>
            <person name="McCorrison J."/>
            <person name="Sanka R."/>
            <person name="Torralba M."/>
            <person name="Gillis M."/>
            <person name="Haft D.H."/>
            <person name="Methe B."/>
            <person name="Sutton G."/>
            <person name="Nelson K.E."/>
        </authorList>
    </citation>
    <scope>NUCLEOTIDE SEQUENCE [LARGE SCALE GENOMIC DNA]</scope>
    <source>
        <strain evidence="14 15">DNF00450</strain>
    </source>
</reference>
<comment type="subcellular location">
    <subcellularLocation>
        <location evidence="1">Cell membrane</location>
        <topology evidence="1">Multi-pass membrane protein</topology>
    </subcellularLocation>
</comment>
<dbReference type="SMART" id="SM01091">
    <property type="entry name" value="CorC_HlyC"/>
    <property type="match status" value="1"/>
</dbReference>
<feature type="domain" description="CBS" evidence="12">
    <location>
        <begin position="274"/>
        <end position="331"/>
    </location>
</feature>
<evidence type="ECO:0000256" key="8">
    <source>
        <dbReference type="ARBA" id="ARBA00023136"/>
    </source>
</evidence>
<comment type="similarity">
    <text evidence="2">Belongs to the UPF0053 family.</text>
</comment>
<dbReference type="PROSITE" id="PS51371">
    <property type="entry name" value="CBS"/>
    <property type="match status" value="2"/>
</dbReference>
<dbReference type="Gene3D" id="3.10.580.10">
    <property type="entry name" value="CBS-domain"/>
    <property type="match status" value="1"/>
</dbReference>
<organism evidence="14 15">
    <name type="scientific">Corynebacterium freneyi DNF00450</name>
    <dbReference type="NCBI Taxonomy" id="1287475"/>
    <lineage>
        <taxon>Bacteria</taxon>
        <taxon>Bacillati</taxon>
        <taxon>Actinomycetota</taxon>
        <taxon>Actinomycetes</taxon>
        <taxon>Mycobacteriales</taxon>
        <taxon>Corynebacteriaceae</taxon>
        <taxon>Corynebacterium</taxon>
    </lineage>
</organism>
<feature type="transmembrane region" description="Helical" evidence="11">
    <location>
        <begin position="60"/>
        <end position="84"/>
    </location>
</feature>
<evidence type="ECO:0000256" key="6">
    <source>
        <dbReference type="ARBA" id="ARBA00022989"/>
    </source>
</evidence>
<dbReference type="GO" id="GO:0005886">
    <property type="term" value="C:plasma membrane"/>
    <property type="evidence" value="ECO:0007669"/>
    <property type="project" value="UniProtKB-SubCell"/>
</dbReference>
<name>A0A095XYS9_9CORY</name>
<evidence type="ECO:0000256" key="5">
    <source>
        <dbReference type="ARBA" id="ARBA00022737"/>
    </source>
</evidence>
<sequence>MTASAWMIIAVILLMAIAGVLNTVETAVSSISRARANEMVRDEVAGAKALVRVLDYRARNVNVLVLLRTVCEVSGSVLVAVLAMEYIRSDAWAITAAIVAMTLFSYLVLGVTSRTLGRRNPYAVSLASAVILGAVSRLLGPVEKLLIWVGNVLTPGGGFRDGPFSGEVELREMVDIARERGIVEHDERRMIQSVFDLASTSARSVMVPRPEMVWIESEKHAGQAVALCVRSGHSRIPVIGDGADDIVGIVYLKDLVQQTYSLTDGGRSVPVTDVMRAATFVPDSKPLDDLLDEMQRDRNHIAILVDEYGGVAGLISIEDILEEIVGEIADEYDEDERAPIEPLGDGRYRVMARLSLGELVELYDEAEGREVRFDDGVDDEVDTVSGLLAYGLGRVPLPGAEVEAAGLRFTAEGARDRRGRMRVHAVVVEPVDPEPADAAAGHEQEEN</sequence>
<dbReference type="FunFam" id="3.10.580.10:FF:000002">
    <property type="entry name" value="Magnesium/cobalt efflux protein CorC"/>
    <property type="match status" value="1"/>
</dbReference>
<dbReference type="Gene3D" id="3.30.465.10">
    <property type="match status" value="1"/>
</dbReference>
<evidence type="ECO:0000256" key="2">
    <source>
        <dbReference type="ARBA" id="ARBA00006337"/>
    </source>
</evidence>
<dbReference type="AlphaFoldDB" id="A0A095XYS9"/>
<dbReference type="InterPro" id="IPR016169">
    <property type="entry name" value="FAD-bd_PCMH_sub2"/>
</dbReference>
<evidence type="ECO:0000256" key="3">
    <source>
        <dbReference type="ARBA" id="ARBA00022475"/>
    </source>
</evidence>
<dbReference type="PROSITE" id="PS51846">
    <property type="entry name" value="CNNM"/>
    <property type="match status" value="1"/>
</dbReference>
<evidence type="ECO:0000256" key="10">
    <source>
        <dbReference type="PROSITE-ProRule" id="PRU01193"/>
    </source>
</evidence>
<dbReference type="SUPFAM" id="SSF54631">
    <property type="entry name" value="CBS-domain pair"/>
    <property type="match status" value="1"/>
</dbReference>
<dbReference type="GO" id="GO:0050660">
    <property type="term" value="F:flavin adenine dinucleotide binding"/>
    <property type="evidence" value="ECO:0007669"/>
    <property type="project" value="InterPro"/>
</dbReference>
<evidence type="ECO:0000256" key="7">
    <source>
        <dbReference type="ARBA" id="ARBA00023122"/>
    </source>
</evidence>
<keyword evidence="8 10" id="KW-0472">Membrane</keyword>
<dbReference type="InterPro" id="IPR044751">
    <property type="entry name" value="Ion_transp-like_CBS"/>
</dbReference>
<feature type="transmembrane region" description="Helical" evidence="11">
    <location>
        <begin position="91"/>
        <end position="109"/>
    </location>
</feature>
<dbReference type="InterPro" id="IPR046342">
    <property type="entry name" value="CBS_dom_sf"/>
</dbReference>
<dbReference type="SUPFAM" id="SSF56176">
    <property type="entry name" value="FAD-binding/transporter-associated domain-like"/>
    <property type="match status" value="1"/>
</dbReference>
<keyword evidence="4 10" id="KW-0812">Transmembrane</keyword>
<dbReference type="eggNOG" id="COG1253">
    <property type="taxonomic scope" value="Bacteria"/>
</dbReference>
<dbReference type="PANTHER" id="PTHR22777:SF32">
    <property type="entry name" value="UPF0053 INNER MEMBRANE PROTEIN YFJD"/>
    <property type="match status" value="1"/>
</dbReference>
<dbReference type="InterPro" id="IPR002550">
    <property type="entry name" value="CNNM"/>
</dbReference>
<dbReference type="RefSeq" id="WP_035123850.1">
    <property type="nucleotide sequence ID" value="NZ_JRNE01000086.1"/>
</dbReference>
<evidence type="ECO:0000259" key="13">
    <source>
        <dbReference type="PROSITE" id="PS51846"/>
    </source>
</evidence>
<gene>
    <name evidence="14" type="ORF">HMPREF1650_12620</name>
</gene>
<dbReference type="Pfam" id="PF03471">
    <property type="entry name" value="CorC_HlyC"/>
    <property type="match status" value="1"/>
</dbReference>
<dbReference type="InterPro" id="IPR000644">
    <property type="entry name" value="CBS_dom"/>
</dbReference>
<keyword evidence="6 10" id="KW-1133">Transmembrane helix</keyword>
<protein>
    <recommendedName>
        <fullName evidence="16">Transporter</fullName>
    </recommendedName>
</protein>
<evidence type="ECO:0000313" key="15">
    <source>
        <dbReference type="Proteomes" id="UP000029548"/>
    </source>
</evidence>